<protein>
    <submittedName>
        <fullName evidence="1">Uncharacterized protein</fullName>
    </submittedName>
</protein>
<organism evidence="1 2">
    <name type="scientific">Pristionchus fissidentatus</name>
    <dbReference type="NCBI Taxonomy" id="1538716"/>
    <lineage>
        <taxon>Eukaryota</taxon>
        <taxon>Metazoa</taxon>
        <taxon>Ecdysozoa</taxon>
        <taxon>Nematoda</taxon>
        <taxon>Chromadorea</taxon>
        <taxon>Rhabditida</taxon>
        <taxon>Rhabditina</taxon>
        <taxon>Diplogasteromorpha</taxon>
        <taxon>Diplogasteroidea</taxon>
        <taxon>Neodiplogasteridae</taxon>
        <taxon>Pristionchus</taxon>
    </lineage>
</organism>
<dbReference type="AlphaFoldDB" id="A0AAV5V9G0"/>
<accession>A0AAV5V9G0</accession>
<evidence type="ECO:0000313" key="1">
    <source>
        <dbReference type="EMBL" id="GMT16261.1"/>
    </source>
</evidence>
<feature type="non-terminal residue" evidence="1">
    <location>
        <position position="102"/>
    </location>
</feature>
<feature type="non-terminal residue" evidence="1">
    <location>
        <position position="1"/>
    </location>
</feature>
<gene>
    <name evidence="1" type="ORF">PFISCL1PPCAC_7558</name>
</gene>
<reference evidence="1" key="1">
    <citation type="submission" date="2023-10" db="EMBL/GenBank/DDBJ databases">
        <title>Genome assembly of Pristionchus species.</title>
        <authorList>
            <person name="Yoshida K."/>
            <person name="Sommer R.J."/>
        </authorList>
    </citation>
    <scope>NUCLEOTIDE SEQUENCE</scope>
    <source>
        <strain evidence="1">RS5133</strain>
    </source>
</reference>
<proteinExistence type="predicted"/>
<name>A0AAV5V9G0_9BILA</name>
<comment type="caution">
    <text evidence="1">The sequence shown here is derived from an EMBL/GenBank/DDBJ whole genome shotgun (WGS) entry which is preliminary data.</text>
</comment>
<evidence type="ECO:0000313" key="2">
    <source>
        <dbReference type="Proteomes" id="UP001432322"/>
    </source>
</evidence>
<keyword evidence="2" id="KW-1185">Reference proteome</keyword>
<sequence length="102" mass="11422">KYKGFLSSHIQSLSSHLPMDTSIFSSHQVISLGTHVVSPRKAKIDEDTVYEHSYDHPPPSLPKPIGPPKNVAPKVEVDLHELQRAIDILGGWKETEKFVNEI</sequence>
<dbReference type="Proteomes" id="UP001432322">
    <property type="component" value="Unassembled WGS sequence"/>
</dbReference>
<dbReference type="EMBL" id="BTSY01000002">
    <property type="protein sequence ID" value="GMT16261.1"/>
    <property type="molecule type" value="Genomic_DNA"/>
</dbReference>